<keyword evidence="5" id="KW-0175">Coiled coil</keyword>
<dbReference type="Proteomes" id="UP000814176">
    <property type="component" value="Unassembled WGS sequence"/>
</dbReference>
<keyword evidence="9" id="KW-1185">Reference proteome</keyword>
<feature type="coiled-coil region" evidence="5">
    <location>
        <begin position="200"/>
        <end position="227"/>
    </location>
</feature>
<feature type="coiled-coil region" evidence="5">
    <location>
        <begin position="143"/>
        <end position="170"/>
    </location>
</feature>
<dbReference type="EMBL" id="JADCUA010000020">
    <property type="protein sequence ID" value="KAH9832986.1"/>
    <property type="molecule type" value="Genomic_DNA"/>
</dbReference>
<evidence type="ECO:0000256" key="5">
    <source>
        <dbReference type="SAM" id="Coils"/>
    </source>
</evidence>
<proteinExistence type="predicted"/>
<evidence type="ECO:0000313" key="8">
    <source>
        <dbReference type="EMBL" id="KAH9832986.1"/>
    </source>
</evidence>
<name>A0ABQ8K6X1_9APHY</name>
<protein>
    <recommendedName>
        <fullName evidence="7">RING-type domain-containing protein</fullName>
    </recommendedName>
</protein>
<evidence type="ECO:0000313" key="9">
    <source>
        <dbReference type="Proteomes" id="UP000814176"/>
    </source>
</evidence>
<reference evidence="8 9" key="1">
    <citation type="journal article" date="2021" name="Environ. Microbiol.">
        <title>Gene family expansions and transcriptome signatures uncover fungal adaptations to wood decay.</title>
        <authorList>
            <person name="Hage H."/>
            <person name="Miyauchi S."/>
            <person name="Viragh M."/>
            <person name="Drula E."/>
            <person name="Min B."/>
            <person name="Chaduli D."/>
            <person name="Navarro D."/>
            <person name="Favel A."/>
            <person name="Norest M."/>
            <person name="Lesage-Meessen L."/>
            <person name="Balint B."/>
            <person name="Merenyi Z."/>
            <person name="de Eugenio L."/>
            <person name="Morin E."/>
            <person name="Martinez A.T."/>
            <person name="Baldrian P."/>
            <person name="Stursova M."/>
            <person name="Martinez M.J."/>
            <person name="Novotny C."/>
            <person name="Magnuson J.K."/>
            <person name="Spatafora J.W."/>
            <person name="Maurice S."/>
            <person name="Pangilinan J."/>
            <person name="Andreopoulos W."/>
            <person name="LaButti K."/>
            <person name="Hundley H."/>
            <person name="Na H."/>
            <person name="Kuo A."/>
            <person name="Barry K."/>
            <person name="Lipzen A."/>
            <person name="Henrissat B."/>
            <person name="Riley R."/>
            <person name="Ahrendt S."/>
            <person name="Nagy L.G."/>
            <person name="Grigoriev I.V."/>
            <person name="Martin F."/>
            <person name="Rosso M.N."/>
        </authorList>
    </citation>
    <scope>NUCLEOTIDE SEQUENCE [LARGE SCALE GENOMIC DNA]</scope>
    <source>
        <strain evidence="8 9">CIRM-BRFM 1785</strain>
    </source>
</reference>
<dbReference type="Pfam" id="PF14634">
    <property type="entry name" value="zf-RING_5"/>
    <property type="match status" value="1"/>
</dbReference>
<evidence type="ECO:0000256" key="4">
    <source>
        <dbReference type="PROSITE-ProRule" id="PRU00175"/>
    </source>
</evidence>
<dbReference type="InterPro" id="IPR013083">
    <property type="entry name" value="Znf_RING/FYVE/PHD"/>
</dbReference>
<evidence type="ECO:0000259" key="7">
    <source>
        <dbReference type="PROSITE" id="PS50089"/>
    </source>
</evidence>
<feature type="domain" description="RING-type" evidence="7">
    <location>
        <begin position="5"/>
        <end position="47"/>
    </location>
</feature>
<evidence type="ECO:0000256" key="6">
    <source>
        <dbReference type="SAM" id="MobiDB-lite"/>
    </source>
</evidence>
<evidence type="ECO:0000256" key="2">
    <source>
        <dbReference type="ARBA" id="ARBA00022771"/>
    </source>
</evidence>
<comment type="caution">
    <text evidence="8">The sequence shown here is derived from an EMBL/GenBank/DDBJ whole genome shotgun (WGS) entry which is preliminary data.</text>
</comment>
<feature type="region of interest" description="Disordered" evidence="6">
    <location>
        <begin position="63"/>
        <end position="92"/>
    </location>
</feature>
<organism evidence="8 9">
    <name type="scientific">Rhodofomes roseus</name>
    <dbReference type="NCBI Taxonomy" id="34475"/>
    <lineage>
        <taxon>Eukaryota</taxon>
        <taxon>Fungi</taxon>
        <taxon>Dikarya</taxon>
        <taxon>Basidiomycota</taxon>
        <taxon>Agaricomycotina</taxon>
        <taxon>Agaricomycetes</taxon>
        <taxon>Polyporales</taxon>
        <taxon>Rhodofomes</taxon>
    </lineage>
</organism>
<dbReference type="GeneID" id="72005364"/>
<dbReference type="Gene3D" id="3.30.40.10">
    <property type="entry name" value="Zinc/RING finger domain, C3HC4 (zinc finger)"/>
    <property type="match status" value="1"/>
</dbReference>
<keyword evidence="1" id="KW-0479">Metal-binding</keyword>
<feature type="compositionally biased region" description="Polar residues" evidence="6">
    <location>
        <begin position="73"/>
        <end position="82"/>
    </location>
</feature>
<dbReference type="SUPFAM" id="SSF57850">
    <property type="entry name" value="RING/U-box"/>
    <property type="match status" value="1"/>
</dbReference>
<keyword evidence="3" id="KW-0862">Zinc</keyword>
<accession>A0ABQ8K6X1</accession>
<dbReference type="SMART" id="SM00184">
    <property type="entry name" value="RING"/>
    <property type="match status" value="1"/>
</dbReference>
<dbReference type="InterPro" id="IPR001841">
    <property type="entry name" value="Znf_RING"/>
</dbReference>
<dbReference type="PROSITE" id="PS50089">
    <property type="entry name" value="ZF_RING_2"/>
    <property type="match status" value="1"/>
</dbReference>
<dbReference type="InterPro" id="IPR017907">
    <property type="entry name" value="Znf_RING_CS"/>
</dbReference>
<gene>
    <name evidence="8" type="ORF">C8Q71DRAFT_775881</name>
</gene>
<dbReference type="RefSeq" id="XP_047775752.1">
    <property type="nucleotide sequence ID" value="XM_047924632.1"/>
</dbReference>
<sequence length="272" mass="31319">MNAVCSICLDALNEEIIPVATRCGHLYCKDCADFNFARQGATCAICRQAQSHDSLIKLYPDYEQPESSHRADQQPTSATPRQESPDATLHSTELWGDRTLVDGILKGADDIALMEYIPEHERRVDLGNTLRSVRKTLQTVYSNVDRSDRIARIESEIRRLKREHARSNDAKKELPRLWRHGRKAAAAQLEREREDFQTVVYQMRAKLQRLEDDLRTTQDELRGCEETLAIVDKEMKMWRSSATRHKKKFHALKAQLAAHSKQYDTDDSLEIV</sequence>
<evidence type="ECO:0000256" key="3">
    <source>
        <dbReference type="ARBA" id="ARBA00022833"/>
    </source>
</evidence>
<evidence type="ECO:0000256" key="1">
    <source>
        <dbReference type="ARBA" id="ARBA00022723"/>
    </source>
</evidence>
<keyword evidence="2 4" id="KW-0863">Zinc-finger</keyword>
<dbReference type="PROSITE" id="PS00518">
    <property type="entry name" value="ZF_RING_1"/>
    <property type="match status" value="1"/>
</dbReference>